<reference evidence="2" key="1">
    <citation type="journal article" date="2020" name="Stud. Mycol.">
        <title>101 Dothideomycetes genomes: a test case for predicting lifestyles and emergence of pathogens.</title>
        <authorList>
            <person name="Haridas S."/>
            <person name="Albert R."/>
            <person name="Binder M."/>
            <person name="Bloem J."/>
            <person name="Labutti K."/>
            <person name="Salamov A."/>
            <person name="Andreopoulos B."/>
            <person name="Baker S."/>
            <person name="Barry K."/>
            <person name="Bills G."/>
            <person name="Bluhm B."/>
            <person name="Cannon C."/>
            <person name="Castanera R."/>
            <person name="Culley D."/>
            <person name="Daum C."/>
            <person name="Ezra D."/>
            <person name="Gonzalez J."/>
            <person name="Henrissat B."/>
            <person name="Kuo A."/>
            <person name="Liang C."/>
            <person name="Lipzen A."/>
            <person name="Lutzoni F."/>
            <person name="Magnuson J."/>
            <person name="Mondo S."/>
            <person name="Nolan M."/>
            <person name="Ohm R."/>
            <person name="Pangilinan J."/>
            <person name="Park H.-J."/>
            <person name="Ramirez L."/>
            <person name="Alfaro M."/>
            <person name="Sun H."/>
            <person name="Tritt A."/>
            <person name="Yoshinaga Y."/>
            <person name="Zwiers L.-H."/>
            <person name="Turgeon B."/>
            <person name="Goodwin S."/>
            <person name="Spatafora J."/>
            <person name="Crous P."/>
            <person name="Grigoriev I."/>
        </authorList>
    </citation>
    <scope>NUCLEOTIDE SEQUENCE</scope>
    <source>
        <strain evidence="2">CBS 675.92</strain>
    </source>
</reference>
<evidence type="ECO:0000313" key="2">
    <source>
        <dbReference type="EMBL" id="KAF1961462.1"/>
    </source>
</evidence>
<dbReference type="OrthoDB" id="3783833at2759"/>
<evidence type="ECO:0000256" key="1">
    <source>
        <dbReference type="SAM" id="Coils"/>
    </source>
</evidence>
<gene>
    <name evidence="2" type="ORF">CC80DRAFT_384702</name>
</gene>
<keyword evidence="3" id="KW-1185">Reference proteome</keyword>
<keyword evidence="1" id="KW-0175">Coiled coil</keyword>
<feature type="coiled-coil region" evidence="1">
    <location>
        <begin position="230"/>
        <end position="267"/>
    </location>
</feature>
<protein>
    <submittedName>
        <fullName evidence="2">Uncharacterized protein</fullName>
    </submittedName>
</protein>
<dbReference type="AlphaFoldDB" id="A0A6A5UCD7"/>
<evidence type="ECO:0000313" key="3">
    <source>
        <dbReference type="Proteomes" id="UP000800035"/>
    </source>
</evidence>
<name>A0A6A5UCD7_9PLEO</name>
<sequence length="269" mass="31273">MSYMLQFPPIDPLPPSSHKPPYVKFGINGIEISHDLPREIPLALVLHYIPKVQQWLLPAPTHLPLRAQKAALTKPYIGINILADIRAEALSEVLVRMLQHAGHTHKLTRQNFYIHPTIRFSIAIHNAWLALGLPSTGLANLHTHMQSQLIHGPPIQETEIKVLWSLFPATSPVLHEMGMNFIRSHLDKAYTQPQFSEIRRWYLRDKDKYVFFRALESQFPRFESVQKELIDEVIAKRKADEEQKKILEEKKRAVSEKKAVKRRMKERRD</sequence>
<organism evidence="2 3">
    <name type="scientific">Byssothecium circinans</name>
    <dbReference type="NCBI Taxonomy" id="147558"/>
    <lineage>
        <taxon>Eukaryota</taxon>
        <taxon>Fungi</taxon>
        <taxon>Dikarya</taxon>
        <taxon>Ascomycota</taxon>
        <taxon>Pezizomycotina</taxon>
        <taxon>Dothideomycetes</taxon>
        <taxon>Pleosporomycetidae</taxon>
        <taxon>Pleosporales</taxon>
        <taxon>Massarineae</taxon>
        <taxon>Massarinaceae</taxon>
        <taxon>Byssothecium</taxon>
    </lineage>
</organism>
<dbReference type="Proteomes" id="UP000800035">
    <property type="component" value="Unassembled WGS sequence"/>
</dbReference>
<proteinExistence type="predicted"/>
<accession>A0A6A5UCD7</accession>
<feature type="non-terminal residue" evidence="2">
    <location>
        <position position="269"/>
    </location>
</feature>
<dbReference type="EMBL" id="ML976981">
    <property type="protein sequence ID" value="KAF1961462.1"/>
    <property type="molecule type" value="Genomic_DNA"/>
</dbReference>